<evidence type="ECO:0000256" key="1">
    <source>
        <dbReference type="SAM" id="Phobius"/>
    </source>
</evidence>
<sequence>MTNYRWGGYLLVAMGLLNLRYQTGQPGVVTHSLIILTPGAIILIMSFIPKTAAILNTKTAKNISLIVGLATIIYAAIN</sequence>
<feature type="transmembrane region" description="Helical" evidence="1">
    <location>
        <begin position="28"/>
        <end position="48"/>
    </location>
</feature>
<gene>
    <name evidence="2" type="ORF">UFOPK2598_00535</name>
</gene>
<organism evidence="2">
    <name type="scientific">freshwater metagenome</name>
    <dbReference type="NCBI Taxonomy" id="449393"/>
    <lineage>
        <taxon>unclassified sequences</taxon>
        <taxon>metagenomes</taxon>
        <taxon>ecological metagenomes</taxon>
    </lineage>
</organism>
<accession>A0A6J6PSV9</accession>
<feature type="transmembrane region" description="Helical" evidence="1">
    <location>
        <begin position="60"/>
        <end position="77"/>
    </location>
</feature>
<dbReference type="AlphaFoldDB" id="A0A6J6PSV9"/>
<evidence type="ECO:0000313" key="2">
    <source>
        <dbReference type="EMBL" id="CAB4699855.1"/>
    </source>
</evidence>
<keyword evidence="1" id="KW-0812">Transmembrane</keyword>
<keyword evidence="1" id="KW-1133">Transmembrane helix</keyword>
<protein>
    <submittedName>
        <fullName evidence="2">Unannotated protein</fullName>
    </submittedName>
</protein>
<reference evidence="2" key="1">
    <citation type="submission" date="2020-05" db="EMBL/GenBank/DDBJ databases">
        <authorList>
            <person name="Chiriac C."/>
            <person name="Salcher M."/>
            <person name="Ghai R."/>
            <person name="Kavagutti S V."/>
        </authorList>
    </citation>
    <scope>NUCLEOTIDE SEQUENCE</scope>
</reference>
<dbReference type="EMBL" id="CAEZXV010000038">
    <property type="protein sequence ID" value="CAB4699855.1"/>
    <property type="molecule type" value="Genomic_DNA"/>
</dbReference>
<proteinExistence type="predicted"/>
<keyword evidence="1" id="KW-0472">Membrane</keyword>
<name>A0A6J6PSV9_9ZZZZ</name>